<evidence type="ECO:0000256" key="3">
    <source>
        <dbReference type="ARBA" id="ARBA00022806"/>
    </source>
</evidence>
<dbReference type="Pfam" id="PF08482">
    <property type="entry name" value="HrpB_C"/>
    <property type="match status" value="1"/>
</dbReference>
<dbReference type="EMBL" id="FLUQ01000002">
    <property type="protein sequence ID" value="SBW06224.1"/>
    <property type="molecule type" value="Genomic_DNA"/>
</dbReference>
<dbReference type="InterPro" id="IPR014001">
    <property type="entry name" value="Helicase_ATP-bd"/>
</dbReference>
<dbReference type="PROSITE" id="PS51192">
    <property type="entry name" value="HELICASE_ATP_BIND_1"/>
    <property type="match status" value="1"/>
</dbReference>
<dbReference type="InterPro" id="IPR027417">
    <property type="entry name" value="P-loop_NTPase"/>
</dbReference>
<feature type="region of interest" description="Disordered" evidence="5">
    <location>
        <begin position="886"/>
        <end position="911"/>
    </location>
</feature>
<accession>A0A212K3B9</accession>
<dbReference type="SMART" id="SM00487">
    <property type="entry name" value="DEXDc"/>
    <property type="match status" value="1"/>
</dbReference>
<protein>
    <submittedName>
        <fullName evidence="8">ATP-dependent helicase HrpB</fullName>
    </submittedName>
</protein>
<sequence length="911" mass="97293">MQDSSSQGDFFPGAVPPASFPPASFPPASFPVDAAVPELVRALAGHGRAILRAILTASPGSGKTTRVPLALLGLLPGAAESGAAPLPGKILVLEPRRLAARAAARYMARLLNEEAGQRVGYRVRLESKVSAHTRVELLTEGMFTRRLLADPELSGVSCVIFDEFHERSLQADLGLALCLESAGAFRPDLRLLVMSATLETGELSRFLGDCPVIAAPGRAWPVTVRHAGRELAVTPSSGLEEVAGKTVLAVRDALRGERGSILAFLPGRAEIRRAAELLETRPGDTDVYPLYGDLPPREQDAAIAPPLPGRRKVVLATDLAQTSLTIEGVRIVIDAGLARGPRFEPGTGLSRLVTARVTQDAADQRAGRAGRLEPGLCLRLWPEKEALLPQARPEIADADLASLSLDALAWGSEPASLPWLTPPPEAALQHAAETLLALDAARPGPEGRLAITPHGQKLARLPLHPRLAHMVLQAEAVEPGLSCLAACLAALVSERDPLRKNAAGESDADIRLRLPLLRRPENKRLKDAAAQIHRLAGLNGVFTVPGPHEEDCCGMLLSLAWPERIAQRRGAGGFRLASGQGAELPGHDPLAAEPWLAVVSLGGGVNRRVHLAAPVSLADIARLHGAKARLEEDVAWDSRSEAVICRSVNRLGALVLEEKPLPPSPELRGRVTGALLEGIVSLGLESLPWTGELRQFQARVILLRTLERAEGGDANAWPDVSDAALLDGLQAGLRAWQADGRQDAPAAEPATGPEAAWLSPWLQGVSRRAQFSAIDLGAALRSLLPWPLPERLETEAPARLGLPSGSSAAVDYLPVLRGDPPVLAVKLQEMFGQTDTPRLGRGQIPVTLHLLSPAGRPLQVTDDLRHFWAHGYKQVRAEMRGRYPRHPWPEDPLSAAPTGKTKKRLEAASKR</sequence>
<dbReference type="GO" id="GO:0016787">
    <property type="term" value="F:hydrolase activity"/>
    <property type="evidence" value="ECO:0007669"/>
    <property type="project" value="UniProtKB-KW"/>
</dbReference>
<dbReference type="Pfam" id="PF00271">
    <property type="entry name" value="Helicase_C"/>
    <property type="match status" value="1"/>
</dbReference>
<dbReference type="SUPFAM" id="SSF52540">
    <property type="entry name" value="P-loop containing nucleoside triphosphate hydrolases"/>
    <property type="match status" value="1"/>
</dbReference>
<dbReference type="GO" id="GO:0005524">
    <property type="term" value="F:ATP binding"/>
    <property type="evidence" value="ECO:0007669"/>
    <property type="project" value="UniProtKB-KW"/>
</dbReference>
<feature type="domain" description="Helicase C-terminal" evidence="7">
    <location>
        <begin position="249"/>
        <end position="411"/>
    </location>
</feature>
<keyword evidence="2" id="KW-0378">Hydrolase</keyword>
<evidence type="ECO:0000256" key="1">
    <source>
        <dbReference type="ARBA" id="ARBA00022741"/>
    </source>
</evidence>
<proteinExistence type="predicted"/>
<dbReference type="InterPro" id="IPR007502">
    <property type="entry name" value="Helicase-assoc_dom"/>
</dbReference>
<evidence type="ECO:0000259" key="6">
    <source>
        <dbReference type="PROSITE" id="PS51192"/>
    </source>
</evidence>
<evidence type="ECO:0000313" key="8">
    <source>
        <dbReference type="EMBL" id="SBW06224.1"/>
    </source>
</evidence>
<dbReference type="InterPro" id="IPR013689">
    <property type="entry name" value="RNA_helicase_ATP-dep_HrpB_C"/>
</dbReference>
<dbReference type="InterPro" id="IPR056329">
    <property type="entry name" value="CON_HrpB"/>
</dbReference>
<evidence type="ECO:0000256" key="4">
    <source>
        <dbReference type="ARBA" id="ARBA00022840"/>
    </source>
</evidence>
<dbReference type="SMART" id="SM00490">
    <property type="entry name" value="HELICc"/>
    <property type="match status" value="1"/>
</dbReference>
<organism evidence="8">
    <name type="scientific">uncultured delta proteobacterium</name>
    <dbReference type="NCBI Taxonomy" id="34034"/>
    <lineage>
        <taxon>Bacteria</taxon>
        <taxon>Deltaproteobacteria</taxon>
        <taxon>environmental samples</taxon>
    </lineage>
</organism>
<dbReference type="GO" id="GO:0004386">
    <property type="term" value="F:helicase activity"/>
    <property type="evidence" value="ECO:0007669"/>
    <property type="project" value="UniProtKB-KW"/>
</dbReference>
<dbReference type="InterPro" id="IPR001650">
    <property type="entry name" value="Helicase_C-like"/>
</dbReference>
<evidence type="ECO:0000259" key="7">
    <source>
        <dbReference type="PROSITE" id="PS51194"/>
    </source>
</evidence>
<dbReference type="GO" id="GO:0003676">
    <property type="term" value="F:nucleic acid binding"/>
    <property type="evidence" value="ECO:0007669"/>
    <property type="project" value="InterPro"/>
</dbReference>
<dbReference type="SMART" id="SM00847">
    <property type="entry name" value="HA2"/>
    <property type="match status" value="1"/>
</dbReference>
<dbReference type="NCBIfam" id="TIGR01970">
    <property type="entry name" value="DEAH_box_HrpB"/>
    <property type="match status" value="1"/>
</dbReference>
<name>A0A212K3B9_9DELT</name>
<dbReference type="Gene3D" id="1.20.120.1080">
    <property type="match status" value="1"/>
</dbReference>
<dbReference type="CDD" id="cd18791">
    <property type="entry name" value="SF2_C_RHA"/>
    <property type="match status" value="1"/>
</dbReference>
<feature type="domain" description="Helicase ATP-binding" evidence="6">
    <location>
        <begin position="44"/>
        <end position="203"/>
    </location>
</feature>
<dbReference type="PROSITE" id="PS51194">
    <property type="entry name" value="HELICASE_CTER"/>
    <property type="match status" value="1"/>
</dbReference>
<evidence type="ECO:0000256" key="5">
    <source>
        <dbReference type="SAM" id="MobiDB-lite"/>
    </source>
</evidence>
<keyword evidence="3 8" id="KW-0347">Helicase</keyword>
<dbReference type="Pfam" id="PF24473">
    <property type="entry name" value="CON_HrpB"/>
    <property type="match status" value="1"/>
</dbReference>
<dbReference type="AlphaFoldDB" id="A0A212K3B9"/>
<evidence type="ECO:0000256" key="2">
    <source>
        <dbReference type="ARBA" id="ARBA00022801"/>
    </source>
</evidence>
<reference evidence="8" key="1">
    <citation type="submission" date="2016-04" db="EMBL/GenBank/DDBJ databases">
        <authorList>
            <person name="Evans L.H."/>
            <person name="Alamgir A."/>
            <person name="Owens N."/>
            <person name="Weber N.D."/>
            <person name="Virtaneva K."/>
            <person name="Barbian K."/>
            <person name="Babar A."/>
            <person name="Rosenke K."/>
        </authorList>
    </citation>
    <scope>NUCLEOTIDE SEQUENCE</scope>
    <source>
        <strain evidence="8">86</strain>
    </source>
</reference>
<dbReference type="Pfam" id="PF00270">
    <property type="entry name" value="DEAD"/>
    <property type="match status" value="1"/>
</dbReference>
<dbReference type="PANTHER" id="PTHR43519:SF1">
    <property type="entry name" value="ATP-DEPENDENT RNA HELICASE HRPB"/>
    <property type="match status" value="1"/>
</dbReference>
<keyword evidence="4" id="KW-0067">ATP-binding</keyword>
<gene>
    <name evidence="8" type="primary">hrpB</name>
    <name evidence="8" type="ORF">KL86DPRO_20625</name>
</gene>
<dbReference type="PANTHER" id="PTHR43519">
    <property type="entry name" value="ATP-DEPENDENT RNA HELICASE HRPB"/>
    <property type="match status" value="1"/>
</dbReference>
<dbReference type="InterPro" id="IPR010225">
    <property type="entry name" value="HrpB"/>
</dbReference>
<dbReference type="Gene3D" id="3.40.50.300">
    <property type="entry name" value="P-loop containing nucleotide triphosphate hydrolases"/>
    <property type="match status" value="2"/>
</dbReference>
<dbReference type="InterPro" id="IPR011545">
    <property type="entry name" value="DEAD/DEAH_box_helicase_dom"/>
</dbReference>
<keyword evidence="1" id="KW-0547">Nucleotide-binding</keyword>